<dbReference type="InterPro" id="IPR033532">
    <property type="entry name" value="AraR_ligand_bind_dom"/>
</dbReference>
<dbReference type="GO" id="GO:0000976">
    <property type="term" value="F:transcription cis-regulatory region binding"/>
    <property type="evidence" value="ECO:0007669"/>
    <property type="project" value="TreeGrafter"/>
</dbReference>
<dbReference type="CDD" id="cd07377">
    <property type="entry name" value="WHTH_GntR"/>
    <property type="match status" value="1"/>
</dbReference>
<comment type="caution">
    <text evidence="5">The sequence shown here is derived from an EMBL/GenBank/DDBJ whole genome shotgun (WGS) entry which is preliminary data.</text>
</comment>
<dbReference type="PANTHER" id="PTHR30146">
    <property type="entry name" value="LACI-RELATED TRANSCRIPTIONAL REPRESSOR"/>
    <property type="match status" value="1"/>
</dbReference>
<dbReference type="InterPro" id="IPR028082">
    <property type="entry name" value="Peripla_BP_I"/>
</dbReference>
<gene>
    <name evidence="5" type="primary">araR</name>
    <name evidence="5" type="ORF">GCM10010918_15530</name>
</gene>
<dbReference type="EMBL" id="BMHY01000002">
    <property type="protein sequence ID" value="GGG62679.1"/>
    <property type="molecule type" value="Genomic_DNA"/>
</dbReference>
<evidence type="ECO:0000256" key="1">
    <source>
        <dbReference type="ARBA" id="ARBA00023015"/>
    </source>
</evidence>
<feature type="domain" description="HTH gntR-type" evidence="4">
    <location>
        <begin position="5"/>
        <end position="73"/>
    </location>
</feature>
<name>A0A917GZL5_9BACL</name>
<dbReference type="Pfam" id="PF00392">
    <property type="entry name" value="GntR"/>
    <property type="match status" value="1"/>
</dbReference>
<keyword evidence="6" id="KW-1185">Reference proteome</keyword>
<evidence type="ECO:0000313" key="6">
    <source>
        <dbReference type="Proteomes" id="UP000600247"/>
    </source>
</evidence>
<keyword evidence="3" id="KW-0804">Transcription</keyword>
<reference evidence="5 6" key="1">
    <citation type="journal article" date="2014" name="Int. J. Syst. Evol. Microbiol.">
        <title>Complete genome sequence of Corynebacterium casei LMG S-19264T (=DSM 44701T), isolated from a smear-ripened cheese.</title>
        <authorList>
            <consortium name="US DOE Joint Genome Institute (JGI-PGF)"/>
            <person name="Walter F."/>
            <person name="Albersmeier A."/>
            <person name="Kalinowski J."/>
            <person name="Ruckert C."/>
        </authorList>
    </citation>
    <scope>NUCLEOTIDE SEQUENCE [LARGE SCALE GENOMIC DNA]</scope>
    <source>
        <strain evidence="5 6">CGMCC 1.15286</strain>
    </source>
</reference>
<sequence length="363" mass="41032">MTKRLPKYVQLKKELLQWVQTGKLRPDEQMPSEHEITQLFQMSRQTVRQALGELETEGVLYRIQGKGTFVAHPSSPEDKSIRAVGMLTTYISGYIFPHIVRGAESKLRERGYQLLLSSTDNDKEREQESLSLLIQQPLSGLIIEPTKSAQTNLNLNFYLTLSNLNIPYVMINERYSEIHCPVVKVDDELGGFLAAEHLIKLGHQRIAGFFKTDDLQGVNRLKGFIRAHQQYRIAVNPEWLVHYVTEELHTRVPAAANRLLEVDTAERPTALVCYNDELAMKLQETLKPLHLKMPEHISVVGFDDSPIASAMGLTTVSHPKAELGEKAAELLLDLIEKRSKAEDFVFQPELIIRSSTAAVDSPV</sequence>
<dbReference type="Pfam" id="PF13377">
    <property type="entry name" value="Peripla_BP_3"/>
    <property type="match status" value="1"/>
</dbReference>
<dbReference type="PANTHER" id="PTHR30146:SF150">
    <property type="entry name" value="ARABINOSE METABOLISM TRANSCRIPTIONAL REPRESSOR"/>
    <property type="match status" value="1"/>
</dbReference>
<dbReference type="InterPro" id="IPR046335">
    <property type="entry name" value="LacI/GalR-like_sensor"/>
</dbReference>
<dbReference type="SUPFAM" id="SSF46785">
    <property type="entry name" value="Winged helix' DNA-binding domain"/>
    <property type="match status" value="1"/>
</dbReference>
<protein>
    <submittedName>
        <fullName evidence="5">Arabinose metabolism transcriptional repressor</fullName>
    </submittedName>
</protein>
<dbReference type="GO" id="GO:0003700">
    <property type="term" value="F:DNA-binding transcription factor activity"/>
    <property type="evidence" value="ECO:0007669"/>
    <property type="project" value="InterPro"/>
</dbReference>
<dbReference type="Gene3D" id="1.10.10.10">
    <property type="entry name" value="Winged helix-like DNA-binding domain superfamily/Winged helix DNA-binding domain"/>
    <property type="match status" value="1"/>
</dbReference>
<dbReference type="Proteomes" id="UP000600247">
    <property type="component" value="Unassembled WGS sequence"/>
</dbReference>
<evidence type="ECO:0000259" key="4">
    <source>
        <dbReference type="PROSITE" id="PS50949"/>
    </source>
</evidence>
<evidence type="ECO:0000313" key="5">
    <source>
        <dbReference type="EMBL" id="GGG62679.1"/>
    </source>
</evidence>
<evidence type="ECO:0000256" key="3">
    <source>
        <dbReference type="ARBA" id="ARBA00023163"/>
    </source>
</evidence>
<dbReference type="CDD" id="cd01541">
    <property type="entry name" value="PBP1_AraR"/>
    <property type="match status" value="1"/>
</dbReference>
<evidence type="ECO:0000256" key="2">
    <source>
        <dbReference type="ARBA" id="ARBA00023125"/>
    </source>
</evidence>
<dbReference type="InterPro" id="IPR036390">
    <property type="entry name" value="WH_DNA-bd_sf"/>
</dbReference>
<organism evidence="5 6">
    <name type="scientific">Paenibacillus radicis</name>
    <name type="common">ex Gao et al. 2016</name>
    <dbReference type="NCBI Taxonomy" id="1737354"/>
    <lineage>
        <taxon>Bacteria</taxon>
        <taxon>Bacillati</taxon>
        <taxon>Bacillota</taxon>
        <taxon>Bacilli</taxon>
        <taxon>Bacillales</taxon>
        <taxon>Paenibacillaceae</taxon>
        <taxon>Paenibacillus</taxon>
    </lineage>
</organism>
<accession>A0A917GZL5</accession>
<dbReference type="InterPro" id="IPR036388">
    <property type="entry name" value="WH-like_DNA-bd_sf"/>
</dbReference>
<keyword evidence="1" id="KW-0805">Transcription regulation</keyword>
<dbReference type="SUPFAM" id="SSF53822">
    <property type="entry name" value="Periplasmic binding protein-like I"/>
    <property type="match status" value="1"/>
</dbReference>
<dbReference type="RefSeq" id="WP_188888340.1">
    <property type="nucleotide sequence ID" value="NZ_BMHY01000002.1"/>
</dbReference>
<dbReference type="Gene3D" id="3.40.50.2300">
    <property type="match status" value="2"/>
</dbReference>
<dbReference type="PROSITE" id="PS50949">
    <property type="entry name" value="HTH_GNTR"/>
    <property type="match status" value="1"/>
</dbReference>
<dbReference type="PRINTS" id="PR00035">
    <property type="entry name" value="HTHGNTR"/>
</dbReference>
<dbReference type="AlphaFoldDB" id="A0A917GZL5"/>
<dbReference type="InterPro" id="IPR000524">
    <property type="entry name" value="Tscrpt_reg_HTH_GntR"/>
</dbReference>
<proteinExistence type="predicted"/>
<keyword evidence="2" id="KW-0238">DNA-binding</keyword>
<dbReference type="SMART" id="SM00345">
    <property type="entry name" value="HTH_GNTR"/>
    <property type="match status" value="1"/>
</dbReference>